<feature type="non-terminal residue" evidence="1">
    <location>
        <position position="31"/>
    </location>
</feature>
<accession>A0A383AQ01</accession>
<dbReference type="EMBL" id="UINC01193873">
    <property type="protein sequence ID" value="SVE09693.1"/>
    <property type="molecule type" value="Genomic_DNA"/>
</dbReference>
<proteinExistence type="predicted"/>
<dbReference type="AlphaFoldDB" id="A0A383AQ01"/>
<protein>
    <submittedName>
        <fullName evidence="1">Uncharacterized protein</fullName>
    </submittedName>
</protein>
<name>A0A383AQ01_9ZZZZ</name>
<gene>
    <name evidence="1" type="ORF">METZ01_LOCUS462547</name>
</gene>
<reference evidence="1" key="1">
    <citation type="submission" date="2018-05" db="EMBL/GenBank/DDBJ databases">
        <authorList>
            <person name="Lanie J.A."/>
            <person name="Ng W.-L."/>
            <person name="Kazmierczak K.M."/>
            <person name="Andrzejewski T.M."/>
            <person name="Davidsen T.M."/>
            <person name="Wayne K.J."/>
            <person name="Tettelin H."/>
            <person name="Glass J.I."/>
            <person name="Rusch D."/>
            <person name="Podicherti R."/>
            <person name="Tsui H.-C.T."/>
            <person name="Winkler M.E."/>
        </authorList>
    </citation>
    <scope>NUCLEOTIDE SEQUENCE</scope>
</reference>
<sequence length="31" mass="3498">MVAVCDENHQNLPTINVLCYIEAGKFLHLVI</sequence>
<evidence type="ECO:0000313" key="1">
    <source>
        <dbReference type="EMBL" id="SVE09693.1"/>
    </source>
</evidence>
<organism evidence="1">
    <name type="scientific">marine metagenome</name>
    <dbReference type="NCBI Taxonomy" id="408172"/>
    <lineage>
        <taxon>unclassified sequences</taxon>
        <taxon>metagenomes</taxon>
        <taxon>ecological metagenomes</taxon>
    </lineage>
</organism>